<dbReference type="AlphaFoldDB" id="A0A5E4T0Q4"/>
<protein>
    <submittedName>
        <fullName evidence="2">Uncharacterized protein</fullName>
    </submittedName>
</protein>
<dbReference type="Proteomes" id="UP000414233">
    <property type="component" value="Unassembled WGS sequence"/>
</dbReference>
<gene>
    <name evidence="2" type="ORF">PTE30175_01038</name>
</gene>
<dbReference type="EMBL" id="CABPRZ010000003">
    <property type="protein sequence ID" value="VVD80533.1"/>
    <property type="molecule type" value="Genomic_DNA"/>
</dbReference>
<feature type="region of interest" description="Disordered" evidence="1">
    <location>
        <begin position="1"/>
        <end position="25"/>
    </location>
</feature>
<name>A0A5E4T0Q4_9BURK</name>
<sequence length="65" mass="7532">MYRRITAKGAPPRLPAKQDGDQSAPPYRFLQMPGYCFCLIMRMDTPLRRFTGDDTKTFGGQFTRR</sequence>
<proteinExistence type="predicted"/>
<evidence type="ECO:0000313" key="3">
    <source>
        <dbReference type="Proteomes" id="UP000414233"/>
    </source>
</evidence>
<evidence type="ECO:0000313" key="2">
    <source>
        <dbReference type="EMBL" id="VVD80533.1"/>
    </source>
</evidence>
<accession>A0A5E4T0Q4</accession>
<reference evidence="2 3" key="1">
    <citation type="submission" date="2019-08" db="EMBL/GenBank/DDBJ databases">
        <authorList>
            <person name="Peeters C."/>
        </authorList>
    </citation>
    <scope>NUCLEOTIDE SEQUENCE [LARGE SCALE GENOMIC DNA]</scope>
    <source>
        <strain evidence="2 3">LMG 30175</strain>
    </source>
</reference>
<keyword evidence="3" id="KW-1185">Reference proteome</keyword>
<evidence type="ECO:0000256" key="1">
    <source>
        <dbReference type="SAM" id="MobiDB-lite"/>
    </source>
</evidence>
<organism evidence="2 3">
    <name type="scientific">Pandoraea terrae</name>
    <dbReference type="NCBI Taxonomy" id="1537710"/>
    <lineage>
        <taxon>Bacteria</taxon>
        <taxon>Pseudomonadati</taxon>
        <taxon>Pseudomonadota</taxon>
        <taxon>Betaproteobacteria</taxon>
        <taxon>Burkholderiales</taxon>
        <taxon>Burkholderiaceae</taxon>
        <taxon>Pandoraea</taxon>
    </lineage>
</organism>